<feature type="domain" description="Copper amine oxidase-like N-terminal" evidence="2">
    <location>
        <begin position="60"/>
        <end position="157"/>
    </location>
</feature>
<dbReference type="GO" id="GO:0008233">
    <property type="term" value="F:peptidase activity"/>
    <property type="evidence" value="ECO:0007669"/>
    <property type="project" value="UniProtKB-KW"/>
</dbReference>
<gene>
    <name evidence="3" type="ORF">PBLR_13301</name>
</gene>
<evidence type="ECO:0000256" key="1">
    <source>
        <dbReference type="SAM" id="SignalP"/>
    </source>
</evidence>
<keyword evidence="3" id="KW-0378">Hydrolase</keyword>
<name>A0A383REW1_PAEAL</name>
<accession>A0A383REW1</accession>
<dbReference type="Pfam" id="PF07833">
    <property type="entry name" value="Cu_amine_oxidN1"/>
    <property type="match status" value="1"/>
</dbReference>
<evidence type="ECO:0000313" key="4">
    <source>
        <dbReference type="Proteomes" id="UP000304148"/>
    </source>
</evidence>
<keyword evidence="3" id="KW-0645">Protease</keyword>
<dbReference type="SUPFAM" id="SSF55383">
    <property type="entry name" value="Copper amine oxidase, domain N"/>
    <property type="match status" value="1"/>
</dbReference>
<dbReference type="InterPro" id="IPR012854">
    <property type="entry name" value="Cu_amine_oxidase-like_N"/>
</dbReference>
<dbReference type="Gene3D" id="3.30.457.10">
    <property type="entry name" value="Copper amine oxidase-like, N-terminal domain"/>
    <property type="match status" value="1"/>
</dbReference>
<dbReference type="RefSeq" id="WP_138186666.1">
    <property type="nucleotide sequence ID" value="NZ_LS992241.1"/>
</dbReference>
<organism evidence="3 4">
    <name type="scientific">Paenibacillus alvei</name>
    <name type="common">Bacillus alvei</name>
    <dbReference type="NCBI Taxonomy" id="44250"/>
    <lineage>
        <taxon>Bacteria</taxon>
        <taxon>Bacillati</taxon>
        <taxon>Bacillota</taxon>
        <taxon>Bacilli</taxon>
        <taxon>Bacillales</taxon>
        <taxon>Paenibacillaceae</taxon>
        <taxon>Paenibacillus</taxon>
    </lineage>
</organism>
<dbReference type="Proteomes" id="UP000304148">
    <property type="component" value="Chromosome"/>
</dbReference>
<dbReference type="InterPro" id="IPR036582">
    <property type="entry name" value="Mao_N_sf"/>
</dbReference>
<feature type="chain" id="PRO_5016640004" evidence="1">
    <location>
        <begin position="32"/>
        <end position="162"/>
    </location>
</feature>
<protein>
    <submittedName>
        <fullName evidence="3">Protease</fullName>
    </submittedName>
</protein>
<feature type="signal peptide" evidence="1">
    <location>
        <begin position="1"/>
        <end position="31"/>
    </location>
</feature>
<proteinExistence type="predicted"/>
<reference evidence="4" key="1">
    <citation type="submission" date="2018-08" db="EMBL/GenBank/DDBJ databases">
        <authorList>
            <person name="Chevrot R."/>
        </authorList>
    </citation>
    <scope>NUCLEOTIDE SEQUENCE [LARGE SCALE GENOMIC DNA]</scope>
</reference>
<dbReference type="GO" id="GO:0006508">
    <property type="term" value="P:proteolysis"/>
    <property type="evidence" value="ECO:0007669"/>
    <property type="project" value="UniProtKB-KW"/>
</dbReference>
<sequence length="162" mass="18165">MKDDTRTLKYSLSILVGCLLITLLGSSFAYAGDGAAHKVQMQPAPIPAVRVVDTDGNALSHDALIENGLTYIPIKDLSTHLNLKVRWESYSHTVYIEGDKSDITWSSLTGKMKVNGKDTVLTTFPQIINNKTYIPLRLLQNVFTYQFDWDSKTKTVTLLNNW</sequence>
<dbReference type="AlphaFoldDB" id="A0A383REW1"/>
<evidence type="ECO:0000259" key="2">
    <source>
        <dbReference type="Pfam" id="PF07833"/>
    </source>
</evidence>
<keyword evidence="1" id="KW-0732">Signal</keyword>
<evidence type="ECO:0000313" key="3">
    <source>
        <dbReference type="EMBL" id="SYX84879.1"/>
    </source>
</evidence>
<dbReference type="EMBL" id="LS992241">
    <property type="protein sequence ID" value="SYX84879.1"/>
    <property type="molecule type" value="Genomic_DNA"/>
</dbReference>